<dbReference type="OrthoDB" id="642895at2759"/>
<feature type="region of interest" description="Disordered" evidence="2">
    <location>
        <begin position="1"/>
        <end position="44"/>
    </location>
</feature>
<feature type="coiled-coil region" evidence="1">
    <location>
        <begin position="98"/>
        <end position="175"/>
    </location>
</feature>
<keyword evidence="1" id="KW-0175">Coiled coil</keyword>
<dbReference type="InterPro" id="IPR007145">
    <property type="entry name" value="MAP65_Ase1_PRC1"/>
</dbReference>
<feature type="compositionally biased region" description="Polar residues" evidence="2">
    <location>
        <begin position="534"/>
        <end position="546"/>
    </location>
</feature>
<evidence type="ECO:0000313" key="4">
    <source>
        <dbReference type="Proteomes" id="UP000218231"/>
    </source>
</evidence>
<protein>
    <recommendedName>
        <fullName evidence="5">Protein regulator of cytokinesis 1</fullName>
    </recommendedName>
</protein>
<keyword evidence="4" id="KW-1185">Reference proteome</keyword>
<dbReference type="Gene3D" id="1.20.58.1520">
    <property type="match status" value="1"/>
</dbReference>
<gene>
    <name evidence="3" type="ORF">WR25_02104</name>
</gene>
<dbReference type="GO" id="GO:0005737">
    <property type="term" value="C:cytoplasm"/>
    <property type="evidence" value="ECO:0007669"/>
    <property type="project" value="TreeGrafter"/>
</dbReference>
<evidence type="ECO:0000256" key="1">
    <source>
        <dbReference type="SAM" id="Coils"/>
    </source>
</evidence>
<dbReference type="Pfam" id="PF03999">
    <property type="entry name" value="MAP65_ASE1"/>
    <property type="match status" value="2"/>
</dbReference>
<comment type="caution">
    <text evidence="3">The sequence shown here is derived from an EMBL/GenBank/DDBJ whole genome shotgun (WGS) entry which is preliminary data.</text>
</comment>
<dbReference type="EMBL" id="LIAE01007133">
    <property type="protein sequence ID" value="PAV81730.1"/>
    <property type="molecule type" value="Genomic_DNA"/>
</dbReference>
<dbReference type="GO" id="GO:0051256">
    <property type="term" value="P:mitotic spindle midzone assembly"/>
    <property type="evidence" value="ECO:0007669"/>
    <property type="project" value="TreeGrafter"/>
</dbReference>
<feature type="compositionally biased region" description="Basic and acidic residues" evidence="2">
    <location>
        <begin position="27"/>
        <end position="39"/>
    </location>
</feature>
<proteinExistence type="predicted"/>
<feature type="non-terminal residue" evidence="3">
    <location>
        <position position="1"/>
    </location>
</feature>
<organism evidence="3 4">
    <name type="scientific">Diploscapter pachys</name>
    <dbReference type="NCBI Taxonomy" id="2018661"/>
    <lineage>
        <taxon>Eukaryota</taxon>
        <taxon>Metazoa</taxon>
        <taxon>Ecdysozoa</taxon>
        <taxon>Nematoda</taxon>
        <taxon>Chromadorea</taxon>
        <taxon>Rhabditida</taxon>
        <taxon>Rhabditina</taxon>
        <taxon>Rhabditomorpha</taxon>
        <taxon>Rhabditoidea</taxon>
        <taxon>Rhabditidae</taxon>
        <taxon>Diploscapter</taxon>
    </lineage>
</organism>
<dbReference type="PANTHER" id="PTHR19321">
    <property type="entry name" value="PROTEIN REGULATOR OF CYTOKINESIS 1 PRC1-RELATED"/>
    <property type="match status" value="1"/>
</dbReference>
<sequence length="568" mass="65320">GNCNLTSEPTTSCSKAMKESPGSSEPANRHIQLESPDRARRSRRRTVVGMKDEVQTKIADTVKELNEIWDQVEMDEQMRVRRSKLAFENIAQLCNEMTESERNMVKNAETELELYKREICKMRQEIGQKQDSSIASLPLTIRNLVELKTQHSNLKKTYSEKLEEQKRLVEQLEMLQFRLGVEDRLLHNENKDTLFRPSLLDMIRTQISALSASLTERVAEAEQLQNELRTFTSLADVVSLTASSLSTDEDDCQQFLDLNISSDEISLNDDIFNSLKRLHTKMKEIYDEKMDQLEYRWNELLSELSKLWENCLTPEEDRQFETKFNTATFAPEQFDQIEAEITRLKEIYLSRQAVYDSIKYWDSLWNSKLALDTKKKDPHYYSSRAAGHSVSKDAQAERNLQNVKLPQAAKHVEEVYAEYLASHADQKIFVYDSKMDPLQYIEYTMNEYDRQQQIEKAAKLAAKKVADRDLHSPMKLRTPSKRTLLVTPTASGRNSPLVKKPALDASIRMFGSTTSIVSSITPKKPRIKQEDGPKTSSPVGTSSDAKSPSRMMRPPATTPGRRPFRKLQ</sequence>
<evidence type="ECO:0008006" key="5">
    <source>
        <dbReference type="Google" id="ProtNLM"/>
    </source>
</evidence>
<reference evidence="3 4" key="1">
    <citation type="journal article" date="2017" name="Curr. Biol.">
        <title>Genome architecture and evolution of a unichromosomal asexual nematode.</title>
        <authorList>
            <person name="Fradin H."/>
            <person name="Zegar C."/>
            <person name="Gutwein M."/>
            <person name="Lucas J."/>
            <person name="Kovtun M."/>
            <person name="Corcoran D."/>
            <person name="Baugh L.R."/>
            <person name="Kiontke K."/>
            <person name="Gunsalus K."/>
            <person name="Fitch D.H."/>
            <person name="Piano F."/>
        </authorList>
    </citation>
    <scope>NUCLEOTIDE SEQUENCE [LARGE SCALE GENOMIC DNA]</scope>
    <source>
        <strain evidence="3">PF1309</strain>
    </source>
</reference>
<dbReference type="AlphaFoldDB" id="A0A2A2L6D5"/>
<accession>A0A2A2L6D5</accession>
<evidence type="ECO:0000256" key="2">
    <source>
        <dbReference type="SAM" id="MobiDB-lite"/>
    </source>
</evidence>
<dbReference type="Proteomes" id="UP000218231">
    <property type="component" value="Unassembled WGS sequence"/>
</dbReference>
<dbReference type="GO" id="GO:0008017">
    <property type="term" value="F:microtubule binding"/>
    <property type="evidence" value="ECO:0007669"/>
    <property type="project" value="InterPro"/>
</dbReference>
<feature type="region of interest" description="Disordered" evidence="2">
    <location>
        <begin position="518"/>
        <end position="568"/>
    </location>
</feature>
<feature type="compositionally biased region" description="Polar residues" evidence="2">
    <location>
        <begin position="1"/>
        <end position="14"/>
    </location>
</feature>
<name>A0A2A2L6D5_9BILA</name>
<dbReference type="PANTHER" id="PTHR19321:SF41">
    <property type="entry name" value="FASCETTO-RELATED"/>
    <property type="match status" value="1"/>
</dbReference>
<dbReference type="GO" id="GO:1990023">
    <property type="term" value="C:mitotic spindle midzone"/>
    <property type="evidence" value="ECO:0007669"/>
    <property type="project" value="TreeGrafter"/>
</dbReference>
<evidence type="ECO:0000313" key="3">
    <source>
        <dbReference type="EMBL" id="PAV81730.1"/>
    </source>
</evidence>